<comment type="caution">
    <text evidence="8">The sequence shown here is derived from an EMBL/GenBank/DDBJ whole genome shotgun (WGS) entry which is preliminary data.</text>
</comment>
<name>A0A414LBH6_9BACE</name>
<dbReference type="EMBL" id="QSKV01000006">
    <property type="protein sequence ID" value="RHE91924.1"/>
    <property type="molecule type" value="Genomic_DNA"/>
</dbReference>
<dbReference type="GO" id="GO:0009279">
    <property type="term" value="C:cell outer membrane"/>
    <property type="evidence" value="ECO:0007669"/>
    <property type="project" value="UniProtKB-SubCell"/>
</dbReference>
<dbReference type="Pfam" id="PF07980">
    <property type="entry name" value="SusD_RagB"/>
    <property type="match status" value="1"/>
</dbReference>
<dbReference type="InterPro" id="IPR011990">
    <property type="entry name" value="TPR-like_helical_dom_sf"/>
</dbReference>
<protein>
    <submittedName>
        <fullName evidence="8">RagB/SusD family nutrient uptake outer membrane protein</fullName>
    </submittedName>
</protein>
<dbReference type="Pfam" id="PF14322">
    <property type="entry name" value="SusD-like_3"/>
    <property type="match status" value="1"/>
</dbReference>
<evidence type="ECO:0000256" key="1">
    <source>
        <dbReference type="ARBA" id="ARBA00004442"/>
    </source>
</evidence>
<sequence length="577" mass="65390">MLVSNLKKQLLMKKIVLFFIAILTFSSCSDFLEETNRNSITGDVLYSTPEGYESLVNACYSYTRAWFGKPDGYAFTEMGTDCYTGGGADCGRAPFMAFYTQDLQGSQTLIGYMWNILYNGLNACNAAIARADGAGLSDDLKKQRLGEVHFLRALYLHLIVETWGDVVLYTDEMNAPENVAHRSSVEAFYDQIFADLKNAIDYLPATPIKNNGRVTQLAAKAFKARMCLYRGQYAEAITLGKEVIGTSGLGLYDTFKETFDINNSVGQNNTEAIWWVDYSQETILNGTFEEGETSPLRGNGGNGSPLFSAMSYWMVGGCGVWVTPDTHAPWVQSMPTIAFLNMFDETIDQRYDATFRTAWYVNSTTDNYTKEYGQQYGAPNGLAIGDTAFVTLKYAVTNDYRASKKYRIFDRNDVYDAEGKTIGTRDYFISTYKFEDNTKPTGWEYESKRDAFVLRIGEMYLLLAEAELMNNNSDEAVRYINILREKRAIPGKEEAMKINKSDLDIDFILDERARELAGEQQRFFDLKRTGKLLERVKKYNPNAAENIQDFHKLRPIPQDELDAVINKDEFKQNPGYK</sequence>
<evidence type="ECO:0000259" key="7">
    <source>
        <dbReference type="Pfam" id="PF14322"/>
    </source>
</evidence>
<comment type="subcellular location">
    <subcellularLocation>
        <location evidence="1">Cell outer membrane</location>
    </subcellularLocation>
</comment>
<evidence type="ECO:0000256" key="5">
    <source>
        <dbReference type="ARBA" id="ARBA00023237"/>
    </source>
</evidence>
<accession>A0A414LBH6</accession>
<evidence type="ECO:0000259" key="6">
    <source>
        <dbReference type="Pfam" id="PF07980"/>
    </source>
</evidence>
<dbReference type="AlphaFoldDB" id="A0A414LBH6"/>
<keyword evidence="4" id="KW-0472">Membrane</keyword>
<evidence type="ECO:0000313" key="8">
    <source>
        <dbReference type="EMBL" id="RHE91924.1"/>
    </source>
</evidence>
<dbReference type="Proteomes" id="UP000285650">
    <property type="component" value="Unassembled WGS sequence"/>
</dbReference>
<feature type="domain" description="RagB/SusD" evidence="6">
    <location>
        <begin position="271"/>
        <end position="576"/>
    </location>
</feature>
<evidence type="ECO:0000256" key="3">
    <source>
        <dbReference type="ARBA" id="ARBA00022729"/>
    </source>
</evidence>
<dbReference type="SUPFAM" id="SSF48452">
    <property type="entry name" value="TPR-like"/>
    <property type="match status" value="1"/>
</dbReference>
<evidence type="ECO:0000256" key="2">
    <source>
        <dbReference type="ARBA" id="ARBA00006275"/>
    </source>
</evidence>
<keyword evidence="5" id="KW-0998">Cell outer membrane</keyword>
<evidence type="ECO:0000256" key="4">
    <source>
        <dbReference type="ARBA" id="ARBA00023136"/>
    </source>
</evidence>
<dbReference type="InterPro" id="IPR012944">
    <property type="entry name" value="SusD_RagB_dom"/>
</dbReference>
<keyword evidence="3" id="KW-0732">Signal</keyword>
<evidence type="ECO:0000313" key="9">
    <source>
        <dbReference type="Proteomes" id="UP000285650"/>
    </source>
</evidence>
<proteinExistence type="inferred from homology"/>
<dbReference type="InterPro" id="IPR033985">
    <property type="entry name" value="SusD-like_N"/>
</dbReference>
<dbReference type="Gene3D" id="1.25.40.390">
    <property type="match status" value="1"/>
</dbReference>
<gene>
    <name evidence="8" type="ORF">DW712_10095</name>
</gene>
<dbReference type="PROSITE" id="PS51257">
    <property type="entry name" value="PROKAR_LIPOPROTEIN"/>
    <property type="match status" value="1"/>
</dbReference>
<reference evidence="8 9" key="1">
    <citation type="submission" date="2018-08" db="EMBL/GenBank/DDBJ databases">
        <title>A genome reference for cultivated species of the human gut microbiota.</title>
        <authorList>
            <person name="Zou Y."/>
            <person name="Xue W."/>
            <person name="Luo G."/>
        </authorList>
    </citation>
    <scope>NUCLEOTIDE SEQUENCE [LARGE SCALE GENOMIC DNA]</scope>
    <source>
        <strain evidence="8 9">AM27-17</strain>
    </source>
</reference>
<feature type="domain" description="SusD-like N-terminal" evidence="7">
    <location>
        <begin position="95"/>
        <end position="228"/>
    </location>
</feature>
<comment type="similarity">
    <text evidence="2">Belongs to the SusD family.</text>
</comment>
<organism evidence="8 9">
    <name type="scientific">Bacteroides intestinalis</name>
    <dbReference type="NCBI Taxonomy" id="329854"/>
    <lineage>
        <taxon>Bacteria</taxon>
        <taxon>Pseudomonadati</taxon>
        <taxon>Bacteroidota</taxon>
        <taxon>Bacteroidia</taxon>
        <taxon>Bacteroidales</taxon>
        <taxon>Bacteroidaceae</taxon>
        <taxon>Bacteroides</taxon>
    </lineage>
</organism>